<evidence type="ECO:0000256" key="2">
    <source>
        <dbReference type="ARBA" id="ARBA00029447"/>
    </source>
</evidence>
<keyword evidence="4" id="KW-0472">Membrane</keyword>
<proteinExistence type="inferred from homology"/>
<accession>A0ABY8ECR4</accession>
<sequence length="575" mass="63385">MYLKIKSKILIGFLLVCVIVLFNGYINFNINQTLETAINQVGKNNAPLVDASMEIKLTTTEAHLWLEEILTGAEPPESIETVKALLDDSIFFANVIISGGENYEGIFLPTDNPEIRNKTKKVLLLLNDFRELALNRYDTVIVKKETENLQALDDQFDSVFKELSIEADEVESMIQDLMAQDIENAENTATNGKFTLIISLIIILLLSISIGIVLSNIIVKPIKRTTLVMQDIAEGDGDLTKRLSVKTKDEIGELSKWFNIFLDNIRDIVIMVENTSQQVAASSEELTATSQQSAATVEEVAQSINEIAMSAANQAQSTTEGSEKLMILGNLIEKDAKHIDVLTESSSKVNGLIEQGLDVIDRLAIKTKESSCATYNIYESIIKTNESSEKISEASNLITSIAEQTNLLALNAAIEAARAGEHGKGFAVVAEEIRKLAEQSTNSTKIIDDMVGNLQQNATKAVKSMEDVEKILKEQVENVNLTESKYKEIAEAMKKSRESVETINKSGKQMEQKKNEALYTVQTLSAVAEENAAGTEQASSSIQEQATSIEEITNASTSLLQLSQELQLLIERFKF</sequence>
<feature type="domain" description="HAMP" evidence="6">
    <location>
        <begin position="216"/>
        <end position="270"/>
    </location>
</feature>
<comment type="similarity">
    <text evidence="2">Belongs to the methyl-accepting chemotaxis (MCP) protein family.</text>
</comment>
<feature type="domain" description="Methyl-accepting transducer" evidence="5">
    <location>
        <begin position="289"/>
        <end position="546"/>
    </location>
</feature>
<keyword evidence="1 3" id="KW-0807">Transducer</keyword>
<evidence type="ECO:0000259" key="6">
    <source>
        <dbReference type="PROSITE" id="PS50885"/>
    </source>
</evidence>
<dbReference type="RefSeq" id="WP_277732697.1">
    <property type="nucleotide sequence ID" value="NZ_CP120733.1"/>
</dbReference>
<keyword evidence="4" id="KW-0812">Transmembrane</keyword>
<feature type="transmembrane region" description="Helical" evidence="4">
    <location>
        <begin position="194"/>
        <end position="219"/>
    </location>
</feature>
<dbReference type="Proteomes" id="UP001222800">
    <property type="component" value="Chromosome"/>
</dbReference>
<keyword evidence="8" id="KW-1185">Reference proteome</keyword>
<dbReference type="InterPro" id="IPR004089">
    <property type="entry name" value="MCPsignal_dom"/>
</dbReference>
<protein>
    <submittedName>
        <fullName evidence="7">Methyl-accepting chemotaxis protein</fullName>
    </submittedName>
</protein>
<dbReference type="InterPro" id="IPR004090">
    <property type="entry name" value="Chemotax_Me-accpt_rcpt"/>
</dbReference>
<dbReference type="PANTHER" id="PTHR32089:SF112">
    <property type="entry name" value="LYSOZYME-LIKE PROTEIN-RELATED"/>
    <property type="match status" value="1"/>
</dbReference>
<evidence type="ECO:0000256" key="1">
    <source>
        <dbReference type="ARBA" id="ARBA00023224"/>
    </source>
</evidence>
<evidence type="ECO:0000313" key="8">
    <source>
        <dbReference type="Proteomes" id="UP001222800"/>
    </source>
</evidence>
<dbReference type="SMART" id="SM00304">
    <property type="entry name" value="HAMP"/>
    <property type="match status" value="1"/>
</dbReference>
<name>A0ABY8ECR4_9FIRM</name>
<organism evidence="7 8">
    <name type="scientific">Tepidibacter hydrothermalis</name>
    <dbReference type="NCBI Taxonomy" id="3036126"/>
    <lineage>
        <taxon>Bacteria</taxon>
        <taxon>Bacillati</taxon>
        <taxon>Bacillota</taxon>
        <taxon>Clostridia</taxon>
        <taxon>Peptostreptococcales</taxon>
        <taxon>Peptostreptococcaceae</taxon>
        <taxon>Tepidibacter</taxon>
    </lineage>
</organism>
<evidence type="ECO:0000259" key="5">
    <source>
        <dbReference type="PROSITE" id="PS50111"/>
    </source>
</evidence>
<dbReference type="Pfam" id="PF00015">
    <property type="entry name" value="MCPsignal"/>
    <property type="match status" value="1"/>
</dbReference>
<dbReference type="Pfam" id="PF00672">
    <property type="entry name" value="HAMP"/>
    <property type="match status" value="1"/>
</dbReference>
<dbReference type="PROSITE" id="PS50885">
    <property type="entry name" value="HAMP"/>
    <property type="match status" value="1"/>
</dbReference>
<evidence type="ECO:0000256" key="3">
    <source>
        <dbReference type="PROSITE-ProRule" id="PRU00284"/>
    </source>
</evidence>
<dbReference type="PRINTS" id="PR00260">
    <property type="entry name" value="CHEMTRNSDUCR"/>
</dbReference>
<dbReference type="PROSITE" id="PS50111">
    <property type="entry name" value="CHEMOTAXIS_TRANSDUC_2"/>
    <property type="match status" value="1"/>
</dbReference>
<dbReference type="PANTHER" id="PTHR32089">
    <property type="entry name" value="METHYL-ACCEPTING CHEMOTAXIS PROTEIN MCPB"/>
    <property type="match status" value="1"/>
</dbReference>
<keyword evidence="4" id="KW-1133">Transmembrane helix</keyword>
<dbReference type="SUPFAM" id="SSF58104">
    <property type="entry name" value="Methyl-accepting chemotaxis protein (MCP) signaling domain"/>
    <property type="match status" value="1"/>
</dbReference>
<evidence type="ECO:0000256" key="4">
    <source>
        <dbReference type="SAM" id="Phobius"/>
    </source>
</evidence>
<dbReference type="Gene3D" id="1.10.287.950">
    <property type="entry name" value="Methyl-accepting chemotaxis protein"/>
    <property type="match status" value="1"/>
</dbReference>
<feature type="transmembrane region" description="Helical" evidence="4">
    <location>
        <begin position="9"/>
        <end position="26"/>
    </location>
</feature>
<dbReference type="EMBL" id="CP120733">
    <property type="protein sequence ID" value="WFD10730.1"/>
    <property type="molecule type" value="Genomic_DNA"/>
</dbReference>
<gene>
    <name evidence="7" type="ORF">P4S50_01255</name>
</gene>
<evidence type="ECO:0000313" key="7">
    <source>
        <dbReference type="EMBL" id="WFD10730.1"/>
    </source>
</evidence>
<dbReference type="CDD" id="cd06225">
    <property type="entry name" value="HAMP"/>
    <property type="match status" value="1"/>
</dbReference>
<dbReference type="SMART" id="SM00283">
    <property type="entry name" value="MA"/>
    <property type="match status" value="1"/>
</dbReference>
<reference evidence="7 8" key="1">
    <citation type="submission" date="2023-03" db="EMBL/GenBank/DDBJ databases">
        <title>Complete genome sequence of Tepidibacter sp. SWIR-1, isolated from a deep-sea hydrothermal vent.</title>
        <authorList>
            <person name="Li X."/>
        </authorList>
    </citation>
    <scope>NUCLEOTIDE SEQUENCE [LARGE SCALE GENOMIC DNA]</scope>
    <source>
        <strain evidence="7 8">SWIR-1</strain>
    </source>
</reference>
<dbReference type="InterPro" id="IPR003660">
    <property type="entry name" value="HAMP_dom"/>
</dbReference>